<name>A0A6A6QCH6_9PEZI</name>
<accession>A0A6A6QCH6</accession>
<reference evidence="2" key="1">
    <citation type="journal article" date="2020" name="Stud. Mycol.">
        <title>101 Dothideomycetes genomes: a test case for predicting lifestyles and emergence of pathogens.</title>
        <authorList>
            <person name="Haridas S."/>
            <person name="Albert R."/>
            <person name="Binder M."/>
            <person name="Bloem J."/>
            <person name="Labutti K."/>
            <person name="Salamov A."/>
            <person name="Andreopoulos B."/>
            <person name="Baker S."/>
            <person name="Barry K."/>
            <person name="Bills G."/>
            <person name="Bluhm B."/>
            <person name="Cannon C."/>
            <person name="Castanera R."/>
            <person name="Culley D."/>
            <person name="Daum C."/>
            <person name="Ezra D."/>
            <person name="Gonzalez J."/>
            <person name="Henrissat B."/>
            <person name="Kuo A."/>
            <person name="Liang C."/>
            <person name="Lipzen A."/>
            <person name="Lutzoni F."/>
            <person name="Magnuson J."/>
            <person name="Mondo S."/>
            <person name="Nolan M."/>
            <person name="Ohm R."/>
            <person name="Pangilinan J."/>
            <person name="Park H.-J."/>
            <person name="Ramirez L."/>
            <person name="Alfaro M."/>
            <person name="Sun H."/>
            <person name="Tritt A."/>
            <person name="Yoshinaga Y."/>
            <person name="Zwiers L.-H."/>
            <person name="Turgeon B."/>
            <person name="Goodwin S."/>
            <person name="Spatafora J."/>
            <person name="Crous P."/>
            <person name="Grigoriev I."/>
        </authorList>
    </citation>
    <scope>NUCLEOTIDE SEQUENCE</scope>
    <source>
        <strain evidence="2">CBS 269.34</strain>
    </source>
</reference>
<evidence type="ECO:0000313" key="3">
    <source>
        <dbReference type="Proteomes" id="UP000799750"/>
    </source>
</evidence>
<gene>
    <name evidence="2" type="ORF">BU16DRAFT_597282</name>
</gene>
<dbReference type="AlphaFoldDB" id="A0A6A6QCH6"/>
<dbReference type="OrthoDB" id="10254945at2759"/>
<protein>
    <submittedName>
        <fullName evidence="2">Uncharacterized protein</fullName>
    </submittedName>
</protein>
<feature type="region of interest" description="Disordered" evidence="1">
    <location>
        <begin position="1"/>
        <end position="23"/>
    </location>
</feature>
<evidence type="ECO:0000313" key="2">
    <source>
        <dbReference type="EMBL" id="KAF2489764.1"/>
    </source>
</evidence>
<proteinExistence type="predicted"/>
<dbReference type="Proteomes" id="UP000799750">
    <property type="component" value="Unassembled WGS sequence"/>
</dbReference>
<keyword evidence="3" id="KW-1185">Reference proteome</keyword>
<sequence>MESEGPVHLNEEGGPKNEPALSTTREDWNAVIEGALGRLQWANIKPLPKDELLDGVIHAMYQPSRWSLGVDENSLNEPTLRYLDNDRYAKDKAMVWSNMKAVLRLATEWITNDEFLGFWVRLLSHRGGSDADIDENSPGAKEKVREVFNKMATRTHLTFGTLCDKDHVLRWGCTFPHPEAFQFFWQTTGKNARKLKGPVEVSTRNDDHDYCAPIIALHCCFRDLFHRKRDDFARLPAADSLKKQFKAAITLVHETAHAFFQVAQGRPCDEPLVFPTDFAGEVGHSWENYMFGGQIHGAGLWCKNEIRLMITPWADHEARVCHSVFISPAWVQTWFRKSTWEKSTLIRSGELSVGVLLKDPVLTGVETKNDSRDEQGNQVIKLTLLEHGEEIFSHYHRSPPRATASVGNVRKPWSLPVGVEEEYLNIDEHIARFRNKDGLYSITYFEDGRFVTSLWQEGPKGFVRKIFDPQIDKEFGALNARWKVEKHQVPGLPPAS</sequence>
<organism evidence="2 3">
    <name type="scientific">Lophium mytilinum</name>
    <dbReference type="NCBI Taxonomy" id="390894"/>
    <lineage>
        <taxon>Eukaryota</taxon>
        <taxon>Fungi</taxon>
        <taxon>Dikarya</taxon>
        <taxon>Ascomycota</taxon>
        <taxon>Pezizomycotina</taxon>
        <taxon>Dothideomycetes</taxon>
        <taxon>Pleosporomycetidae</taxon>
        <taxon>Mytilinidiales</taxon>
        <taxon>Mytilinidiaceae</taxon>
        <taxon>Lophium</taxon>
    </lineage>
</organism>
<evidence type="ECO:0000256" key="1">
    <source>
        <dbReference type="SAM" id="MobiDB-lite"/>
    </source>
</evidence>
<dbReference type="EMBL" id="MU004198">
    <property type="protein sequence ID" value="KAF2489764.1"/>
    <property type="molecule type" value="Genomic_DNA"/>
</dbReference>